<evidence type="ECO:0000313" key="11">
    <source>
        <dbReference type="Proteomes" id="UP000246740"/>
    </source>
</evidence>
<name>A0A317XR83_9BASI</name>
<keyword evidence="5" id="KW-0735">Signal-anchor</keyword>
<dbReference type="EMBL" id="KZ819194">
    <property type="protein sequence ID" value="PWY99858.1"/>
    <property type="molecule type" value="Genomic_DNA"/>
</dbReference>
<gene>
    <name evidence="10" type="ORF">BCV70DRAFT_200764</name>
</gene>
<dbReference type="PANTHER" id="PTHR12804:SF0">
    <property type="entry name" value="SIGNAL PEPTIDASE COMPLEX SUBUNIT 3"/>
    <property type="match status" value="1"/>
</dbReference>
<evidence type="ECO:0000256" key="2">
    <source>
        <dbReference type="ARBA" id="ARBA00009289"/>
    </source>
</evidence>
<organism evidence="10 11">
    <name type="scientific">Testicularia cyperi</name>
    <dbReference type="NCBI Taxonomy" id="1882483"/>
    <lineage>
        <taxon>Eukaryota</taxon>
        <taxon>Fungi</taxon>
        <taxon>Dikarya</taxon>
        <taxon>Basidiomycota</taxon>
        <taxon>Ustilaginomycotina</taxon>
        <taxon>Ustilaginomycetes</taxon>
        <taxon>Ustilaginales</taxon>
        <taxon>Anthracoideaceae</taxon>
        <taxon>Testicularia</taxon>
    </lineage>
</organism>
<evidence type="ECO:0000256" key="1">
    <source>
        <dbReference type="ARBA" id="ARBA00004648"/>
    </source>
</evidence>
<keyword evidence="11" id="KW-1185">Reference proteome</keyword>
<dbReference type="OrthoDB" id="10261524at2759"/>
<evidence type="ECO:0000256" key="6">
    <source>
        <dbReference type="ARBA" id="ARBA00022989"/>
    </source>
</evidence>
<dbReference type="GO" id="GO:0006465">
    <property type="term" value="P:signal peptide processing"/>
    <property type="evidence" value="ECO:0007669"/>
    <property type="project" value="UniProtKB-UniRule"/>
</dbReference>
<comment type="subcellular location">
    <subcellularLocation>
        <location evidence="1">Endoplasmic reticulum membrane</location>
        <topology evidence="1">Single-pass type II membrane protein</topology>
    </subcellularLocation>
</comment>
<accession>A0A317XR83</accession>
<evidence type="ECO:0000256" key="7">
    <source>
        <dbReference type="ARBA" id="ARBA00023136"/>
    </source>
</evidence>
<evidence type="ECO:0000256" key="9">
    <source>
        <dbReference type="PIRNR" id="PIRNR016089"/>
    </source>
</evidence>
<dbReference type="InParanoid" id="A0A317XR83"/>
<evidence type="ECO:0000256" key="8">
    <source>
        <dbReference type="ARBA" id="ARBA00045670"/>
    </source>
</evidence>
<keyword evidence="6" id="KW-1133">Transmembrane helix</keyword>
<dbReference type="AlphaFoldDB" id="A0A317XR83"/>
<comment type="similarity">
    <text evidence="2 9">Belongs to the SPCS3 family.</text>
</comment>
<comment type="function">
    <text evidence="8">Essential component of the signal peptidase complex (SPC) which catalyzes the cleavage of N-terminal signal sequences from nascent proteins as they are translocated into the lumen of the endoplasmic reticulum. Essential for the SPC catalytic activity, possibly by stabilizing and positioning the active center of the complex close to the lumenal surface. Essential for viability.</text>
</comment>
<evidence type="ECO:0000256" key="4">
    <source>
        <dbReference type="ARBA" id="ARBA00022824"/>
    </source>
</evidence>
<dbReference type="Proteomes" id="UP000246740">
    <property type="component" value="Unassembled WGS sequence"/>
</dbReference>
<protein>
    <recommendedName>
        <fullName evidence="9">Signal peptidase subunit 3</fullName>
    </recommendedName>
</protein>
<dbReference type="InterPro" id="IPR007653">
    <property type="entry name" value="SPC3"/>
</dbReference>
<keyword evidence="4 9" id="KW-0256">Endoplasmic reticulum</keyword>
<sequence length="189" mass="21404">MHSTLSRLNAVTALATTVILALVVLIDFSSYTSHKPSGSVVINQLEVIRAKAAWHRDRNVQEFVQTSFNVDADLSPLFTWNTKQVFVSLAAEYESSNHIKNQVVIWDKIVRSKDDAHVVLNSLKNKYGFREVGRSFKNIENATFVLKYNVMPKVGMLHYGDEHTTGSIAIPKRQLLPNGDEPKLLRVYY</sequence>
<keyword evidence="3" id="KW-0812">Transmembrane</keyword>
<dbReference type="STRING" id="1882483.A0A317XR83"/>
<reference evidence="10 11" key="1">
    <citation type="journal article" date="2018" name="Mol. Biol. Evol.">
        <title>Broad Genomic Sampling Reveals a Smut Pathogenic Ancestry of the Fungal Clade Ustilaginomycotina.</title>
        <authorList>
            <person name="Kijpornyongpan T."/>
            <person name="Mondo S.J."/>
            <person name="Barry K."/>
            <person name="Sandor L."/>
            <person name="Lee J."/>
            <person name="Lipzen A."/>
            <person name="Pangilinan J."/>
            <person name="LaButti K."/>
            <person name="Hainaut M."/>
            <person name="Henrissat B."/>
            <person name="Grigoriev I.V."/>
            <person name="Spatafora J.W."/>
            <person name="Aime M.C."/>
        </authorList>
    </citation>
    <scope>NUCLEOTIDE SEQUENCE [LARGE SCALE GENOMIC DNA]</scope>
    <source>
        <strain evidence="10 11">MCA 3645</strain>
    </source>
</reference>
<evidence type="ECO:0000256" key="3">
    <source>
        <dbReference type="ARBA" id="ARBA00022692"/>
    </source>
</evidence>
<evidence type="ECO:0000313" key="10">
    <source>
        <dbReference type="EMBL" id="PWY99858.1"/>
    </source>
</evidence>
<evidence type="ECO:0000256" key="5">
    <source>
        <dbReference type="ARBA" id="ARBA00022968"/>
    </source>
</evidence>
<proteinExistence type="inferred from homology"/>
<dbReference type="GO" id="GO:0045047">
    <property type="term" value="P:protein targeting to ER"/>
    <property type="evidence" value="ECO:0007669"/>
    <property type="project" value="TreeGrafter"/>
</dbReference>
<dbReference type="PANTHER" id="PTHR12804">
    <property type="entry name" value="MICROSOMAL SIGNAL PEPTIDASE 23 KD SUBUNIT SPC22/23"/>
    <property type="match status" value="1"/>
</dbReference>
<dbReference type="PIRSF" id="PIRSF016089">
    <property type="entry name" value="SPC22"/>
    <property type="match status" value="1"/>
</dbReference>
<dbReference type="Pfam" id="PF04573">
    <property type="entry name" value="SPC22"/>
    <property type="match status" value="1"/>
</dbReference>
<dbReference type="GO" id="GO:0005787">
    <property type="term" value="C:signal peptidase complex"/>
    <property type="evidence" value="ECO:0007669"/>
    <property type="project" value="UniProtKB-UniRule"/>
</dbReference>
<keyword evidence="7 9" id="KW-0472">Membrane</keyword>
<dbReference type="FunCoup" id="A0A317XR83">
    <property type="interactions" value="167"/>
</dbReference>